<evidence type="ECO:0000256" key="5">
    <source>
        <dbReference type="ARBA" id="ARBA00012452"/>
    </source>
</evidence>
<dbReference type="PANTHER" id="PTHR11571:SF222">
    <property type="entry name" value="GLUTATHIONE TRANSFERASE"/>
    <property type="match status" value="1"/>
</dbReference>
<dbReference type="PROSITE" id="PS50404">
    <property type="entry name" value="GST_NTER"/>
    <property type="match status" value="1"/>
</dbReference>
<comment type="function">
    <text evidence="1">Conjugation of reduced glutathione to a wide number of exogenous and endogenous hydrophobic electrophiles.</text>
</comment>
<dbReference type="GO" id="GO:0004364">
    <property type="term" value="F:glutathione transferase activity"/>
    <property type="evidence" value="ECO:0007669"/>
    <property type="project" value="UniProtKB-EC"/>
</dbReference>
<dbReference type="InterPro" id="IPR040079">
    <property type="entry name" value="Glutathione_S-Trfase"/>
</dbReference>
<dbReference type="AlphaFoldDB" id="A0A6F9DES3"/>
<dbReference type="InterPro" id="IPR036282">
    <property type="entry name" value="Glutathione-S-Trfase_C_sf"/>
</dbReference>
<dbReference type="InterPro" id="IPR050213">
    <property type="entry name" value="GST_superfamily"/>
</dbReference>
<gene>
    <name evidence="11" type="primary">Gstm3-001</name>
</gene>
<feature type="domain" description="GST C-terminal" evidence="10">
    <location>
        <begin position="89"/>
        <end position="206"/>
    </location>
</feature>
<dbReference type="PANTHER" id="PTHR11571">
    <property type="entry name" value="GLUTATHIONE S-TRANSFERASE"/>
    <property type="match status" value="1"/>
</dbReference>
<dbReference type="InterPro" id="IPR010987">
    <property type="entry name" value="Glutathione-S-Trfase_C-like"/>
</dbReference>
<dbReference type="SUPFAM" id="SSF47616">
    <property type="entry name" value="GST C-terminal domain-like"/>
    <property type="match status" value="1"/>
</dbReference>
<accession>A0A6F9DES3</accession>
<dbReference type="EC" id="2.5.1.18" evidence="5"/>
<dbReference type="SFLD" id="SFLDG00363">
    <property type="entry name" value="AMPS_(cytGST):_Alpha-__Mu-__Pi"/>
    <property type="match status" value="1"/>
</dbReference>
<dbReference type="InterPro" id="IPR004046">
    <property type="entry name" value="GST_C"/>
</dbReference>
<dbReference type="SFLD" id="SFLDS00019">
    <property type="entry name" value="Glutathione_Transferase_(cytos"/>
    <property type="match status" value="1"/>
</dbReference>
<dbReference type="SFLD" id="SFLDG01205">
    <property type="entry name" value="AMPS.1"/>
    <property type="match status" value="1"/>
</dbReference>
<dbReference type="Pfam" id="PF02798">
    <property type="entry name" value="GST_N"/>
    <property type="match status" value="1"/>
</dbReference>
<evidence type="ECO:0000256" key="8">
    <source>
        <dbReference type="ARBA" id="ARBA00047960"/>
    </source>
</evidence>
<comment type="catalytic activity">
    <reaction evidence="8">
        <text>RX + glutathione = an S-substituted glutathione + a halide anion + H(+)</text>
        <dbReference type="Rhea" id="RHEA:16437"/>
        <dbReference type="ChEBI" id="CHEBI:15378"/>
        <dbReference type="ChEBI" id="CHEBI:16042"/>
        <dbReference type="ChEBI" id="CHEBI:17792"/>
        <dbReference type="ChEBI" id="CHEBI:57925"/>
        <dbReference type="ChEBI" id="CHEBI:90779"/>
        <dbReference type="EC" id="2.5.1.18"/>
    </reaction>
</comment>
<proteinExistence type="evidence at transcript level"/>
<evidence type="ECO:0000256" key="6">
    <source>
        <dbReference type="ARBA" id="ARBA00022679"/>
    </source>
</evidence>
<comment type="similarity">
    <text evidence="2">Belongs to the GST superfamily. Mu family.</text>
</comment>
<evidence type="ECO:0000256" key="1">
    <source>
        <dbReference type="ARBA" id="ARBA00003701"/>
    </source>
</evidence>
<dbReference type="FunFam" id="1.20.1050.10:FF:000020">
    <property type="entry name" value="Glutathione S-transferase P 1"/>
    <property type="match status" value="1"/>
</dbReference>
<dbReference type="InterPro" id="IPR036249">
    <property type="entry name" value="Thioredoxin-like_sf"/>
</dbReference>
<evidence type="ECO:0000256" key="4">
    <source>
        <dbReference type="ARBA" id="ARBA00011738"/>
    </source>
</evidence>
<dbReference type="EMBL" id="LR785616">
    <property type="protein sequence ID" value="CAB3251143.1"/>
    <property type="molecule type" value="mRNA"/>
</dbReference>
<evidence type="ECO:0000259" key="10">
    <source>
        <dbReference type="PROSITE" id="PS50405"/>
    </source>
</evidence>
<dbReference type="InterPro" id="IPR004045">
    <property type="entry name" value="Glutathione_S-Trfase_N"/>
</dbReference>
<feature type="domain" description="GST N-terminal" evidence="9">
    <location>
        <begin position="2"/>
        <end position="88"/>
    </location>
</feature>
<comment type="similarity">
    <text evidence="3">Belongs to the GST superfamily. Pi family.</text>
</comment>
<evidence type="ECO:0000256" key="3">
    <source>
        <dbReference type="ARBA" id="ARBA00007297"/>
    </source>
</evidence>
<keyword evidence="6 11" id="KW-0808">Transferase</keyword>
<comment type="subunit">
    <text evidence="4">Homodimer.</text>
</comment>
<sequence>MSKPLLAYWDIRGLAEPIRLMLEYSGVEYEQKDYVCSDDPPYTNNWMDEKYKLDLDFPNLPYFVNGNTKITESWAILKYVAEKFGPCIPNETKHLCDMTEGVVGEVRQSWISICYGNFDAEVEIFFNKLVKKLDMFDNYLSKHAWLGGDDITYVDFAFCEVLSQFQMFRSDVLAKHENVKKYLDKFEKLPKLVAYRQSNRFKKYPVNNRMAKWGGKAV</sequence>
<dbReference type="Gene3D" id="1.20.1050.130">
    <property type="match status" value="1"/>
</dbReference>
<reference evidence="11" key="1">
    <citation type="submission" date="2020-04" db="EMBL/GenBank/DDBJ databases">
        <authorList>
            <person name="Neveu A P."/>
        </authorList>
    </citation>
    <scope>NUCLEOTIDE SEQUENCE</scope>
    <source>
        <tissue evidence="11">Whole embryo</tissue>
    </source>
</reference>
<protein>
    <recommendedName>
        <fullName evidence="5">glutathione transferase</fullName>
        <ecNumber evidence="5">2.5.1.18</ecNumber>
    </recommendedName>
    <alternativeName>
        <fullName evidence="7">GST class-pi</fullName>
    </alternativeName>
</protein>
<evidence type="ECO:0000256" key="7">
    <source>
        <dbReference type="ARBA" id="ARBA00032759"/>
    </source>
</evidence>
<dbReference type="GO" id="GO:0006749">
    <property type="term" value="P:glutathione metabolic process"/>
    <property type="evidence" value="ECO:0007669"/>
    <property type="project" value="TreeGrafter"/>
</dbReference>
<dbReference type="Pfam" id="PF14497">
    <property type="entry name" value="GST_C_3"/>
    <property type="match status" value="1"/>
</dbReference>
<evidence type="ECO:0000259" key="9">
    <source>
        <dbReference type="PROSITE" id="PS50404"/>
    </source>
</evidence>
<evidence type="ECO:0000256" key="2">
    <source>
        <dbReference type="ARBA" id="ARBA00005861"/>
    </source>
</evidence>
<dbReference type="CDD" id="cd03075">
    <property type="entry name" value="GST_N_Mu"/>
    <property type="match status" value="1"/>
</dbReference>
<dbReference type="SUPFAM" id="SSF52833">
    <property type="entry name" value="Thioredoxin-like"/>
    <property type="match status" value="1"/>
</dbReference>
<evidence type="ECO:0000313" key="11">
    <source>
        <dbReference type="EMBL" id="CAB3251143.1"/>
    </source>
</evidence>
<name>A0A6F9DES3_9ASCI</name>
<organism evidence="11">
    <name type="scientific">Phallusia mammillata</name>
    <dbReference type="NCBI Taxonomy" id="59560"/>
    <lineage>
        <taxon>Eukaryota</taxon>
        <taxon>Metazoa</taxon>
        <taxon>Chordata</taxon>
        <taxon>Tunicata</taxon>
        <taxon>Ascidiacea</taxon>
        <taxon>Phlebobranchia</taxon>
        <taxon>Ascidiidae</taxon>
        <taxon>Phallusia</taxon>
    </lineage>
</organism>
<dbReference type="PROSITE" id="PS50405">
    <property type="entry name" value="GST_CTER"/>
    <property type="match status" value="1"/>
</dbReference>